<evidence type="ECO:0000313" key="4">
    <source>
        <dbReference type="RefSeq" id="XP_056853202.1"/>
    </source>
</evidence>
<dbReference type="InterPro" id="IPR044730">
    <property type="entry name" value="RNase_H-like_dom_plant"/>
</dbReference>
<keyword evidence="1" id="KW-0732">Signal</keyword>
<gene>
    <name evidence="4" type="primary">LOC108831216</name>
</gene>
<evidence type="ECO:0000256" key="1">
    <source>
        <dbReference type="SAM" id="SignalP"/>
    </source>
</evidence>
<dbReference type="PANTHER" id="PTHR34146">
    <property type="entry name" value="POLYNUCLEOTIDYL TRANSFERASE, RIBONUCLEASE H-LIKE SUPERFAMILY PROTEIN-RELATED"/>
    <property type="match status" value="1"/>
</dbReference>
<evidence type="ECO:0000313" key="3">
    <source>
        <dbReference type="Proteomes" id="UP000504610"/>
    </source>
</evidence>
<reference evidence="4" key="1">
    <citation type="submission" date="2025-08" db="UniProtKB">
        <authorList>
            <consortium name="RefSeq"/>
        </authorList>
    </citation>
    <scope>IDENTIFICATION</scope>
    <source>
        <tissue evidence="4">Leaf</tissue>
    </source>
</reference>
<organism evidence="3 4">
    <name type="scientific">Raphanus sativus</name>
    <name type="common">Radish</name>
    <name type="synonym">Raphanus raphanistrum var. sativus</name>
    <dbReference type="NCBI Taxonomy" id="3726"/>
    <lineage>
        <taxon>Eukaryota</taxon>
        <taxon>Viridiplantae</taxon>
        <taxon>Streptophyta</taxon>
        <taxon>Embryophyta</taxon>
        <taxon>Tracheophyta</taxon>
        <taxon>Spermatophyta</taxon>
        <taxon>Magnoliopsida</taxon>
        <taxon>eudicotyledons</taxon>
        <taxon>Gunneridae</taxon>
        <taxon>Pentapetalae</taxon>
        <taxon>rosids</taxon>
        <taxon>malvids</taxon>
        <taxon>Brassicales</taxon>
        <taxon>Brassicaceae</taxon>
        <taxon>Brassiceae</taxon>
        <taxon>Raphanus</taxon>
    </lineage>
</organism>
<accession>A0A9W3CNU9</accession>
<protein>
    <submittedName>
        <fullName evidence="4">Uncharacterized protein LOC108831216</fullName>
    </submittedName>
</protein>
<dbReference type="RefSeq" id="XP_056853202.1">
    <property type="nucleotide sequence ID" value="XM_056997222.1"/>
</dbReference>
<dbReference type="InterPro" id="IPR036397">
    <property type="entry name" value="RNaseH_sf"/>
</dbReference>
<dbReference type="PANTHER" id="PTHR34146:SF11">
    <property type="entry name" value="RIBONUCLEASE H-LIKE SUPERFAMILY PROTEIN"/>
    <property type="match status" value="1"/>
</dbReference>
<dbReference type="SUPFAM" id="SSF53098">
    <property type="entry name" value="Ribonuclease H-like"/>
    <property type="match status" value="1"/>
</dbReference>
<keyword evidence="3" id="KW-1185">Reference proteome</keyword>
<dbReference type="Pfam" id="PF13456">
    <property type="entry name" value="RVT_3"/>
    <property type="match status" value="1"/>
</dbReference>
<feature type="domain" description="RNase H type-1" evidence="2">
    <location>
        <begin position="87"/>
        <end position="206"/>
    </location>
</feature>
<evidence type="ECO:0000259" key="2">
    <source>
        <dbReference type="Pfam" id="PF13456"/>
    </source>
</evidence>
<feature type="signal peptide" evidence="1">
    <location>
        <begin position="1"/>
        <end position="21"/>
    </location>
</feature>
<dbReference type="GeneID" id="108831216"/>
<dbReference type="Gene3D" id="3.30.420.10">
    <property type="entry name" value="Ribonuclease H-like superfamily/Ribonuclease H"/>
    <property type="match status" value="1"/>
</dbReference>
<dbReference type="GO" id="GO:0003676">
    <property type="term" value="F:nucleic acid binding"/>
    <property type="evidence" value="ECO:0007669"/>
    <property type="project" value="InterPro"/>
</dbReference>
<dbReference type="CDD" id="cd06222">
    <property type="entry name" value="RNase_H_like"/>
    <property type="match status" value="1"/>
</dbReference>
<feature type="chain" id="PRO_5040879007" evidence="1">
    <location>
        <begin position="22"/>
        <end position="220"/>
    </location>
</feature>
<dbReference type="AlphaFoldDB" id="A0A9W3CNU9"/>
<name>A0A9W3CNU9_RAPSA</name>
<dbReference type="OrthoDB" id="1407557at2759"/>
<dbReference type="InterPro" id="IPR002156">
    <property type="entry name" value="RNaseH_domain"/>
</dbReference>
<dbReference type="KEGG" id="rsz:108831216"/>
<proteinExistence type="predicted"/>
<dbReference type="InterPro" id="IPR012337">
    <property type="entry name" value="RNaseH-like_sf"/>
</dbReference>
<dbReference type="GO" id="GO:0004523">
    <property type="term" value="F:RNA-DNA hybrid ribonuclease activity"/>
    <property type="evidence" value="ECO:0007669"/>
    <property type="project" value="InterPro"/>
</dbReference>
<dbReference type="Proteomes" id="UP000504610">
    <property type="component" value="Unplaced"/>
</dbReference>
<sequence length="220" mass="24355">MMLRVVLSKLVLLSNVGSSESQSITRNQLIFEDRQSSAEEVATKGLALAREWTSSQPLTSGVLQATTKSILKKRSIDIRTYTTHCKVDASWDKASKTAGLAWIFHGSQWTEPVPGSQTERFVNSPLIAEALAIRSSLRMAVTLQIKHLRVYSDCQTLTRAINDRAMILEIFGVVADINHLSSMFLSISFAFIPRSQNSEADALAKRTFSSFSSVMDLRLG</sequence>